<evidence type="ECO:0000313" key="2">
    <source>
        <dbReference type="EMBL" id="KAK9768813.1"/>
    </source>
</evidence>
<proteinExistence type="predicted"/>
<accession>A0ABR2X4Y1</accession>
<feature type="compositionally biased region" description="Low complexity" evidence="1">
    <location>
        <begin position="11"/>
        <end position="43"/>
    </location>
</feature>
<keyword evidence="3" id="KW-1185">Reference proteome</keyword>
<sequence>MDHGRSPPINTSKPPESKSSTSEQSFHTITNTTSKSTRSRSNSPVPTSHPKNPLHNDSPSYATSRNSRFDPYNFSRPSRERDDRREREREDRFRRRNDRELHREDRPPPHGPNHPFIPSSYYPHNRRAGADFEENKRLGGASGSSSMSAFANRRSSNTNGPPPIVISRDPTSGNVLMRSGGADIAPLDIVFPGMVDREVSNGEAYTN</sequence>
<feature type="compositionally biased region" description="Basic and acidic residues" evidence="1">
    <location>
        <begin position="77"/>
        <end position="108"/>
    </location>
</feature>
<comment type="caution">
    <text evidence="2">The sequence shown here is derived from an EMBL/GenBank/DDBJ whole genome shotgun (WGS) entry which is preliminary data.</text>
</comment>
<dbReference type="EMBL" id="JASJQH010000004">
    <property type="protein sequence ID" value="KAK9768813.1"/>
    <property type="molecule type" value="Genomic_DNA"/>
</dbReference>
<gene>
    <name evidence="2" type="ORF">K7432_000245</name>
</gene>
<protein>
    <submittedName>
        <fullName evidence="2">Uncharacterized protein</fullName>
    </submittedName>
</protein>
<reference evidence="2 3" key="1">
    <citation type="submission" date="2023-04" db="EMBL/GenBank/DDBJ databases">
        <title>Genome of Basidiobolus ranarum AG-B5.</title>
        <authorList>
            <person name="Stajich J.E."/>
            <person name="Carter-House D."/>
            <person name="Gryganskyi A."/>
        </authorList>
    </citation>
    <scope>NUCLEOTIDE SEQUENCE [LARGE SCALE GENOMIC DNA]</scope>
    <source>
        <strain evidence="2 3">AG-B5</strain>
    </source>
</reference>
<feature type="compositionally biased region" description="Polar residues" evidence="1">
    <location>
        <begin position="44"/>
        <end position="66"/>
    </location>
</feature>
<feature type="region of interest" description="Disordered" evidence="1">
    <location>
        <begin position="1"/>
        <end position="172"/>
    </location>
</feature>
<evidence type="ECO:0000313" key="3">
    <source>
        <dbReference type="Proteomes" id="UP001479436"/>
    </source>
</evidence>
<name>A0ABR2X4Y1_9FUNG</name>
<dbReference type="Proteomes" id="UP001479436">
    <property type="component" value="Unassembled WGS sequence"/>
</dbReference>
<feature type="compositionally biased region" description="Basic and acidic residues" evidence="1">
    <location>
        <begin position="128"/>
        <end position="137"/>
    </location>
</feature>
<evidence type="ECO:0000256" key="1">
    <source>
        <dbReference type="SAM" id="MobiDB-lite"/>
    </source>
</evidence>
<organism evidence="2 3">
    <name type="scientific">Basidiobolus ranarum</name>
    <dbReference type="NCBI Taxonomy" id="34480"/>
    <lineage>
        <taxon>Eukaryota</taxon>
        <taxon>Fungi</taxon>
        <taxon>Fungi incertae sedis</taxon>
        <taxon>Zoopagomycota</taxon>
        <taxon>Entomophthoromycotina</taxon>
        <taxon>Basidiobolomycetes</taxon>
        <taxon>Basidiobolales</taxon>
        <taxon>Basidiobolaceae</taxon>
        <taxon>Basidiobolus</taxon>
    </lineage>
</organism>